<reference evidence="2" key="1">
    <citation type="submission" date="2020-03" db="EMBL/GenBank/DDBJ databases">
        <authorList>
            <person name="Weist P."/>
        </authorList>
    </citation>
    <scope>NUCLEOTIDE SEQUENCE</scope>
</reference>
<accession>A0A9N7U4R7</accession>
<evidence type="ECO:0000313" key="3">
    <source>
        <dbReference type="Proteomes" id="UP001153269"/>
    </source>
</evidence>
<sequence>MQEGGVVAEAPPNTTTATATNTNHHHHTTTTPAAKEEENRGRGGRDEGRDVNSSWGVAGGCRDEPHDCSSPAKMQSGVELKACRLQPHVLCGFLWRSISLPPLSPPRILQEILEAFDDGDGDDDETIDPKCKPAAIVAM</sequence>
<name>A0A9N7U4R7_PLEPL</name>
<gene>
    <name evidence="2" type="ORF">PLEPLA_LOCUS12919</name>
</gene>
<dbReference type="AlphaFoldDB" id="A0A9N7U4R7"/>
<organism evidence="2 3">
    <name type="scientific">Pleuronectes platessa</name>
    <name type="common">European plaice</name>
    <dbReference type="NCBI Taxonomy" id="8262"/>
    <lineage>
        <taxon>Eukaryota</taxon>
        <taxon>Metazoa</taxon>
        <taxon>Chordata</taxon>
        <taxon>Craniata</taxon>
        <taxon>Vertebrata</taxon>
        <taxon>Euteleostomi</taxon>
        <taxon>Actinopterygii</taxon>
        <taxon>Neopterygii</taxon>
        <taxon>Teleostei</taxon>
        <taxon>Neoteleostei</taxon>
        <taxon>Acanthomorphata</taxon>
        <taxon>Carangaria</taxon>
        <taxon>Pleuronectiformes</taxon>
        <taxon>Pleuronectoidei</taxon>
        <taxon>Pleuronectidae</taxon>
        <taxon>Pleuronectes</taxon>
    </lineage>
</organism>
<feature type="region of interest" description="Disordered" evidence="1">
    <location>
        <begin position="1"/>
        <end position="74"/>
    </location>
</feature>
<comment type="caution">
    <text evidence="2">The sequence shown here is derived from an EMBL/GenBank/DDBJ whole genome shotgun (WGS) entry which is preliminary data.</text>
</comment>
<protein>
    <submittedName>
        <fullName evidence="2">Uncharacterized protein</fullName>
    </submittedName>
</protein>
<dbReference type="EMBL" id="CADEAL010000772">
    <property type="protein sequence ID" value="CAB1424989.1"/>
    <property type="molecule type" value="Genomic_DNA"/>
</dbReference>
<keyword evidence="3" id="KW-1185">Reference proteome</keyword>
<evidence type="ECO:0000313" key="2">
    <source>
        <dbReference type="EMBL" id="CAB1424989.1"/>
    </source>
</evidence>
<evidence type="ECO:0000256" key="1">
    <source>
        <dbReference type="SAM" id="MobiDB-lite"/>
    </source>
</evidence>
<proteinExistence type="predicted"/>
<feature type="compositionally biased region" description="Basic and acidic residues" evidence="1">
    <location>
        <begin position="34"/>
        <end position="50"/>
    </location>
</feature>
<dbReference type="Proteomes" id="UP001153269">
    <property type="component" value="Unassembled WGS sequence"/>
</dbReference>
<feature type="compositionally biased region" description="Low complexity" evidence="1">
    <location>
        <begin position="10"/>
        <end position="22"/>
    </location>
</feature>